<comment type="similarity">
    <text evidence="1">Belongs to the YciI family.</text>
</comment>
<dbReference type="InterPro" id="IPR011008">
    <property type="entry name" value="Dimeric_a/b-barrel"/>
</dbReference>
<reference evidence="3 4" key="1">
    <citation type="submission" date="2024-09" db="EMBL/GenBank/DDBJ databases">
        <authorList>
            <person name="Sun Q."/>
            <person name="Mori K."/>
        </authorList>
    </citation>
    <scope>NUCLEOTIDE SEQUENCE [LARGE SCALE GENOMIC DNA]</scope>
    <source>
        <strain evidence="3 4">NCAIM B.02301</strain>
    </source>
</reference>
<organism evidence="3 4">
    <name type="scientific">Halalkalibacter alkalisediminis</name>
    <dbReference type="NCBI Taxonomy" id="935616"/>
    <lineage>
        <taxon>Bacteria</taxon>
        <taxon>Bacillati</taxon>
        <taxon>Bacillota</taxon>
        <taxon>Bacilli</taxon>
        <taxon>Bacillales</taxon>
        <taxon>Bacillaceae</taxon>
        <taxon>Halalkalibacter</taxon>
    </lineage>
</organism>
<gene>
    <name evidence="3" type="ORF">ACFFH4_10450</name>
</gene>
<protein>
    <submittedName>
        <fullName evidence="3">YciI family protein</fullName>
    </submittedName>
</protein>
<feature type="domain" description="YCII-related" evidence="2">
    <location>
        <begin position="5"/>
        <end position="81"/>
    </location>
</feature>
<sequence length="83" mass="9611">MKKFLVMIERKPTFTGNLLQGHREFLEDLKEETLVIAGGFPDQSGGAYILQTTSLEEARKIVERDPMNHENESVYSVKEWNIR</sequence>
<dbReference type="RefSeq" id="WP_273841543.1">
    <property type="nucleotide sequence ID" value="NZ_JAQQWT010000004.1"/>
</dbReference>
<accession>A0ABV6NFB7</accession>
<dbReference type="PANTHER" id="PTHR37828">
    <property type="entry name" value="GSR2449 PROTEIN"/>
    <property type="match status" value="1"/>
</dbReference>
<dbReference type="EMBL" id="JBHLTR010000013">
    <property type="protein sequence ID" value="MFC0559469.1"/>
    <property type="molecule type" value="Genomic_DNA"/>
</dbReference>
<dbReference type="Proteomes" id="UP001589833">
    <property type="component" value="Unassembled WGS sequence"/>
</dbReference>
<comment type="caution">
    <text evidence="3">The sequence shown here is derived from an EMBL/GenBank/DDBJ whole genome shotgun (WGS) entry which is preliminary data.</text>
</comment>
<dbReference type="PANTHER" id="PTHR37828:SF1">
    <property type="entry name" value="YCII-RELATED DOMAIN-CONTAINING PROTEIN"/>
    <property type="match status" value="1"/>
</dbReference>
<dbReference type="SUPFAM" id="SSF54909">
    <property type="entry name" value="Dimeric alpha+beta barrel"/>
    <property type="match status" value="1"/>
</dbReference>
<dbReference type="Gene3D" id="3.30.70.1060">
    <property type="entry name" value="Dimeric alpha+beta barrel"/>
    <property type="match status" value="1"/>
</dbReference>
<name>A0ABV6NFB7_9BACI</name>
<evidence type="ECO:0000313" key="4">
    <source>
        <dbReference type="Proteomes" id="UP001589833"/>
    </source>
</evidence>
<evidence type="ECO:0000256" key="1">
    <source>
        <dbReference type="ARBA" id="ARBA00007689"/>
    </source>
</evidence>
<dbReference type="Pfam" id="PF03795">
    <property type="entry name" value="YCII"/>
    <property type="match status" value="1"/>
</dbReference>
<evidence type="ECO:0000259" key="2">
    <source>
        <dbReference type="Pfam" id="PF03795"/>
    </source>
</evidence>
<dbReference type="InterPro" id="IPR005545">
    <property type="entry name" value="YCII"/>
</dbReference>
<evidence type="ECO:0000313" key="3">
    <source>
        <dbReference type="EMBL" id="MFC0559469.1"/>
    </source>
</evidence>
<keyword evidence="4" id="KW-1185">Reference proteome</keyword>
<proteinExistence type="inferred from homology"/>